<dbReference type="InterPro" id="IPR005835">
    <property type="entry name" value="NTP_transferase_dom"/>
</dbReference>
<keyword evidence="4" id="KW-0548">Nucleotidyltransferase</keyword>
<dbReference type="GeneID" id="92945522"/>
<evidence type="ECO:0000313" key="3">
    <source>
        <dbReference type="EMBL" id="NAS18538.1"/>
    </source>
</evidence>
<feature type="domain" description="Nucleotidyl transferase" evidence="1">
    <location>
        <begin position="2"/>
        <end position="241"/>
    </location>
</feature>
<gene>
    <name evidence="3" type="primary">rfbF</name>
    <name evidence="2" type="synonym">yfnH</name>
    <name evidence="4" type="ORF">AWN73_11020</name>
    <name evidence="2" type="ORF">CBU02nite_04870</name>
    <name evidence="5" type="ORF">FF104_15075</name>
    <name evidence="3" type="ORF">GND98_011810</name>
</gene>
<evidence type="ECO:0000313" key="7">
    <source>
        <dbReference type="Proteomes" id="UP000321089"/>
    </source>
</evidence>
<evidence type="ECO:0000313" key="2">
    <source>
        <dbReference type="EMBL" id="GEQ19981.1"/>
    </source>
</evidence>
<dbReference type="PANTHER" id="PTHR47183">
    <property type="entry name" value="GLUCOSE-1-PHOSPHATE CYTIDYLYLTRANSFERASE-RELATED"/>
    <property type="match status" value="1"/>
</dbReference>
<accession>A0A0A6SEK6</accession>
<name>A0A0A6SEK6_CLOBU</name>
<dbReference type="GO" id="GO:0009243">
    <property type="term" value="P:O antigen biosynthetic process"/>
    <property type="evidence" value="ECO:0007669"/>
    <property type="project" value="InterPro"/>
</dbReference>
<proteinExistence type="predicted"/>
<dbReference type="Proteomes" id="UP000238081">
    <property type="component" value="Unassembled WGS sequence"/>
</dbReference>
<evidence type="ECO:0000259" key="1">
    <source>
        <dbReference type="Pfam" id="PF00483"/>
    </source>
</evidence>
<evidence type="ECO:0000313" key="5">
    <source>
        <dbReference type="EMBL" id="QMW92254.1"/>
    </source>
</evidence>
<dbReference type="PANTHER" id="PTHR47183:SF2">
    <property type="entry name" value="GLUCOSE-1-PHOSPHATE CYTIDYLYLTRANSFERASE-RELATED"/>
    <property type="match status" value="1"/>
</dbReference>
<dbReference type="EC" id="2.7.7.33" evidence="3"/>
<dbReference type="Proteomes" id="UP000321089">
    <property type="component" value="Unassembled WGS sequence"/>
</dbReference>
<organism evidence="4 6">
    <name type="scientific">Clostridium butyricum</name>
    <dbReference type="NCBI Taxonomy" id="1492"/>
    <lineage>
        <taxon>Bacteria</taxon>
        <taxon>Bacillati</taxon>
        <taxon>Bacillota</taxon>
        <taxon>Clostridia</taxon>
        <taxon>Eubacteriales</taxon>
        <taxon>Clostridiaceae</taxon>
        <taxon>Clostridium</taxon>
    </lineage>
</organism>
<keyword evidence="4" id="KW-0808">Transferase</keyword>
<dbReference type="AlphaFoldDB" id="A0A0A6SEK6"/>
<evidence type="ECO:0000313" key="6">
    <source>
        <dbReference type="Proteomes" id="UP000238081"/>
    </source>
</evidence>
<protein>
    <submittedName>
        <fullName evidence="2 4">Glucose-1-phosphate cytidylyltransferase</fullName>
        <ecNumber evidence="3">2.7.7.33</ecNumber>
    </submittedName>
</protein>
<dbReference type="Proteomes" id="UP000515243">
    <property type="component" value="Chromosome 1"/>
</dbReference>
<dbReference type="EMBL" id="WOFV02000036">
    <property type="protein sequence ID" value="NAS18538.1"/>
    <property type="molecule type" value="Genomic_DNA"/>
</dbReference>
<dbReference type="Pfam" id="PF00483">
    <property type="entry name" value="NTP_transferase"/>
    <property type="match status" value="1"/>
</dbReference>
<dbReference type="SUPFAM" id="SSF53448">
    <property type="entry name" value="Nucleotide-diphospho-sugar transferases"/>
    <property type="match status" value="1"/>
</dbReference>
<dbReference type="InterPro" id="IPR046981">
    <property type="entry name" value="G1P_cyt_trans"/>
</dbReference>
<dbReference type="InterPro" id="IPR013446">
    <property type="entry name" value="G1P_cyt_trans-like"/>
</dbReference>
<reference evidence="3 8" key="4">
    <citation type="submission" date="2020-01" db="EMBL/GenBank/DDBJ databases">
        <title>Genome sequence of a 1,3-propanediol producer, Clostridium butyricum S3.</title>
        <authorList>
            <person name="Zhou J."/>
        </authorList>
    </citation>
    <scope>NUCLEOTIDE SEQUENCE [LARGE SCALE GENOMIC DNA]</scope>
    <source>
        <strain evidence="3 8">S3</strain>
    </source>
</reference>
<sequence length="254" mass="29086">MKVVILAGGKGIRMSQLTVNTPKPLCEVGGMPILWHIMKIYNQYGLDDFMFLLGYKGEKIKEYFVDYSWKRSSFLLDMESSNIDIYSKPEPWKISFIDTGVETMTGGRIKKAEKYIGNETFMLTYGDGLADINISELLEFHKKQGKIATVTGIYKKSQYGILTVDNGLAKSFEEKKNTEEIINGGFFVFEPEIFNYLDDDSGCVLEQNPLKKLVEDNELSVYIHDGFWTAMDTLNDINNVNKLWNEGKAVWKTW</sequence>
<evidence type="ECO:0000313" key="9">
    <source>
        <dbReference type="Proteomes" id="UP000515243"/>
    </source>
</evidence>
<dbReference type="Gene3D" id="3.90.550.10">
    <property type="entry name" value="Spore Coat Polysaccharide Biosynthesis Protein SpsA, Chain A"/>
    <property type="match status" value="1"/>
</dbReference>
<reference evidence="4 6" key="1">
    <citation type="submission" date="2016-01" db="EMBL/GenBank/DDBJ databases">
        <title>Characterization of the Clostridium difficile lineages that are prevalent in Hong Kong and China.</title>
        <authorList>
            <person name="Kwok J.S.-L."/>
            <person name="Lam W.-Y."/>
            <person name="Ip M."/>
            <person name="Chan T.-F."/>
            <person name="Hawkey P.M."/>
            <person name="Tsui S.K.-W."/>
        </authorList>
    </citation>
    <scope>NUCLEOTIDE SEQUENCE [LARGE SCALE GENOMIC DNA]</scope>
    <source>
        <strain evidence="4 6">300064</strain>
    </source>
</reference>
<dbReference type="InterPro" id="IPR029044">
    <property type="entry name" value="Nucleotide-diphossugar_trans"/>
</dbReference>
<evidence type="ECO:0000313" key="8">
    <source>
        <dbReference type="Proteomes" id="UP000474042"/>
    </source>
</evidence>
<dbReference type="Proteomes" id="UP000474042">
    <property type="component" value="Unassembled WGS sequence"/>
</dbReference>
<dbReference type="EMBL" id="CP040626">
    <property type="protein sequence ID" value="QMW92254.1"/>
    <property type="molecule type" value="Genomic_DNA"/>
</dbReference>
<evidence type="ECO:0000313" key="4">
    <source>
        <dbReference type="EMBL" id="PPV15610.1"/>
    </source>
</evidence>
<reference evidence="5 9" key="2">
    <citation type="submission" date="2019-05" db="EMBL/GenBank/DDBJ databases">
        <authorList>
            <person name="Schori C."/>
            <person name="Ahrens C."/>
        </authorList>
    </citation>
    <scope>NUCLEOTIDE SEQUENCE [LARGE SCALE GENOMIC DNA]</scope>
    <source>
        <strain evidence="5 9">DSM 10702</strain>
    </source>
</reference>
<dbReference type="GO" id="GO:0047343">
    <property type="term" value="F:glucose-1-phosphate cytidylyltransferase activity"/>
    <property type="evidence" value="ECO:0007669"/>
    <property type="project" value="UniProtKB-EC"/>
</dbReference>
<dbReference type="RefSeq" id="WP_003429460.1">
    <property type="nucleotide sequence ID" value="NZ_AP019716.1"/>
</dbReference>
<dbReference type="EMBL" id="LRDH01000097">
    <property type="protein sequence ID" value="PPV15610.1"/>
    <property type="molecule type" value="Genomic_DNA"/>
</dbReference>
<dbReference type="EMBL" id="BKBC01000005">
    <property type="protein sequence ID" value="GEQ19981.1"/>
    <property type="molecule type" value="Genomic_DNA"/>
</dbReference>
<dbReference type="NCBIfam" id="TIGR02623">
    <property type="entry name" value="G1P_cyt_trans"/>
    <property type="match status" value="1"/>
</dbReference>
<reference evidence="2 7" key="3">
    <citation type="submission" date="2019-07" db="EMBL/GenBank/DDBJ databases">
        <title>Whole genome shotgun sequence of Clostridium butyricum NBRC 3858.</title>
        <authorList>
            <person name="Hosoyama A."/>
            <person name="Uohara A."/>
            <person name="Ohji S."/>
            <person name="Ichikawa N."/>
        </authorList>
    </citation>
    <scope>NUCLEOTIDE SEQUENCE [LARGE SCALE GENOMIC DNA]</scope>
    <source>
        <strain evidence="2 7">NBRC 3858</strain>
    </source>
</reference>